<dbReference type="VEuPathDB" id="FungiDB:PAAG_12385"/>
<feature type="region of interest" description="Disordered" evidence="1">
    <location>
        <begin position="770"/>
        <end position="791"/>
    </location>
</feature>
<dbReference type="HOGENOM" id="CLU_019373_0_0_1"/>
<feature type="compositionally biased region" description="Polar residues" evidence="1">
    <location>
        <begin position="824"/>
        <end position="833"/>
    </location>
</feature>
<evidence type="ECO:0008006" key="4">
    <source>
        <dbReference type="Google" id="ProtNLM"/>
    </source>
</evidence>
<feature type="region of interest" description="Disordered" evidence="1">
    <location>
        <begin position="272"/>
        <end position="339"/>
    </location>
</feature>
<feature type="compositionally biased region" description="Polar residues" evidence="1">
    <location>
        <begin position="108"/>
        <end position="128"/>
    </location>
</feature>
<feature type="compositionally biased region" description="Polar residues" evidence="1">
    <location>
        <begin position="33"/>
        <end position="44"/>
    </location>
</feature>
<sequence length="852" mass="93458">MFDPAPCAVTSTKPKIHTSTLSTSSSSSSLRSQWYSDPTRSPRMSPTFPIPDLQTTTRSRPDRQIPKRLSVFGARSRNSAAPSIASPYSSPASSMTSVDTLFRRPSQDGKTLSHATGPSQKEGSTSKSLLLRGTRILKRRGNKFSISSSLTLDEEDEMTKGTHSGSQRLDGSGVFYRSHRARHSDTRDLKRNISDPFDFQHVTHTCPGQLPDLENSQLLDIATELSVIRASQRPVSELKGIRAENLHSQKYPSDAISSKRDASSYTTGLKSQYAWNPPRLHNSQTFPNSLSKLGPTRDSRFIENFSRPVSRLSRQHSSPSMVGPPRSSSKLATPDIPEPSPQTIDALLGLHSTLAVPETLYENSHQSTLPMLVFPSDFPDAGNAPIAEDGKPATARSPTSTTHAFDLTDVLEEDETVVFRHSEAHHSVPATDSEPFRFGQSTSRVNIDKPLPGLPVHIDSTSDVLPSPTIPTNGTPSNEYFDTKKRESRKRISVMLRPTDDLTWEDDIDYCYEHAAESNSNFDWHRTSFEEPEVRARFERLAPDTWPETVISKCNDTENPNGVAIPAVNQNQQNLDESEQSDQTVVAGCLVLEQSSFPAKNGGISPITTRSIPVCLESDSLAQNGYFRSEHVPILSASFDDFSPNQSYDSFIPNDPKFDDGYPLYTQTPVVESFDSSHGSSSPMSKYNSQESIISHAASVARKHHSSLSTTSVPDLVHSPSCSLSVVDRDSMSSTGEQPKQSISLATPISHPLIHQCSKSLTRELTQRRIPSISPSGGDYSSDISPHVPMAPVHDRAKSASALDMLDTYSSKNKVPEGRRKRSATVTRGPSGQKTRKSYSLFPTAVAGPPSR</sequence>
<feature type="compositionally biased region" description="Polar residues" evidence="1">
    <location>
        <begin position="459"/>
        <end position="480"/>
    </location>
</feature>
<keyword evidence="3" id="KW-1185">Reference proteome</keyword>
<dbReference type="GeneID" id="9093954"/>
<feature type="compositionally biased region" description="Polar residues" evidence="1">
    <location>
        <begin position="281"/>
        <end position="291"/>
    </location>
</feature>
<feature type="compositionally biased region" description="Low complexity" evidence="1">
    <location>
        <begin position="18"/>
        <end position="32"/>
    </location>
</feature>
<dbReference type="OrthoDB" id="24581at2759"/>
<dbReference type="eggNOG" id="ENOG502SQJB">
    <property type="taxonomic scope" value="Eukaryota"/>
</dbReference>
<dbReference type="RefSeq" id="XP_015702523.1">
    <property type="nucleotide sequence ID" value="XM_015847880.1"/>
</dbReference>
<dbReference type="Proteomes" id="UP000002059">
    <property type="component" value="Partially assembled WGS sequence"/>
</dbReference>
<evidence type="ECO:0000256" key="1">
    <source>
        <dbReference type="SAM" id="MobiDB-lite"/>
    </source>
</evidence>
<gene>
    <name evidence="2" type="ORF">PAAG_12385</name>
</gene>
<evidence type="ECO:0000313" key="3">
    <source>
        <dbReference type="Proteomes" id="UP000002059"/>
    </source>
</evidence>
<feature type="compositionally biased region" description="Low complexity" evidence="1">
    <location>
        <begin position="79"/>
        <end position="94"/>
    </location>
</feature>
<dbReference type="KEGG" id="pbl:PAAG_12385"/>
<reference evidence="2 3" key="1">
    <citation type="journal article" date="2011" name="PLoS Genet.">
        <title>Comparative genomic analysis of human fungal pathogens causing paracoccidioidomycosis.</title>
        <authorList>
            <person name="Desjardins C.A."/>
            <person name="Champion M.D."/>
            <person name="Holder J.W."/>
            <person name="Muszewska A."/>
            <person name="Goldberg J."/>
            <person name="Bailao A.M."/>
            <person name="Brigido M.M."/>
            <person name="Ferreira M.E."/>
            <person name="Garcia A.M."/>
            <person name="Grynberg M."/>
            <person name="Gujja S."/>
            <person name="Heiman D.I."/>
            <person name="Henn M.R."/>
            <person name="Kodira C.D."/>
            <person name="Leon-Narvaez H."/>
            <person name="Longo L.V."/>
            <person name="Ma L.J."/>
            <person name="Malavazi I."/>
            <person name="Matsuo A.L."/>
            <person name="Morais F.V."/>
            <person name="Pereira M."/>
            <person name="Rodriguez-Brito S."/>
            <person name="Sakthikumar S."/>
            <person name="Salem-Izacc S.M."/>
            <person name="Sykes S.M."/>
            <person name="Teixeira M.M."/>
            <person name="Vallejo M.C."/>
            <person name="Walter M.E."/>
            <person name="Yandava C."/>
            <person name="Young S."/>
            <person name="Zeng Q."/>
            <person name="Zucker J."/>
            <person name="Felipe M.S."/>
            <person name="Goldman G.H."/>
            <person name="Haas B.J."/>
            <person name="McEwen J.G."/>
            <person name="Nino-Vega G."/>
            <person name="Puccia R."/>
            <person name="San-Blas G."/>
            <person name="Soares C.M."/>
            <person name="Birren B.W."/>
            <person name="Cuomo C.A."/>
        </authorList>
    </citation>
    <scope>NUCLEOTIDE SEQUENCE [LARGE SCALE GENOMIC DNA]</scope>
    <source>
        <strain evidence="3">ATCC MYA-826 / Pb01</strain>
    </source>
</reference>
<organism evidence="2 3">
    <name type="scientific">Paracoccidioides lutzii (strain ATCC MYA-826 / Pb01)</name>
    <name type="common">Paracoccidioides brasiliensis</name>
    <dbReference type="NCBI Taxonomy" id="502779"/>
    <lineage>
        <taxon>Eukaryota</taxon>
        <taxon>Fungi</taxon>
        <taxon>Dikarya</taxon>
        <taxon>Ascomycota</taxon>
        <taxon>Pezizomycotina</taxon>
        <taxon>Eurotiomycetes</taxon>
        <taxon>Eurotiomycetidae</taxon>
        <taxon>Onygenales</taxon>
        <taxon>Ajellomycetaceae</taxon>
        <taxon>Paracoccidioides</taxon>
    </lineage>
</organism>
<feature type="region of interest" description="Disordered" evidence="1">
    <location>
        <begin position="459"/>
        <end position="486"/>
    </location>
</feature>
<dbReference type="STRING" id="502779.A0A0A2UZE4"/>
<accession>A0A0A2UZE4</accession>
<proteinExistence type="predicted"/>
<feature type="region of interest" description="Disordered" evidence="1">
    <location>
        <begin position="1"/>
        <end position="130"/>
    </location>
</feature>
<dbReference type="EMBL" id="KN294014">
    <property type="protein sequence ID" value="KGQ00956.1"/>
    <property type="molecule type" value="Genomic_DNA"/>
</dbReference>
<feature type="region of interest" description="Disordered" evidence="1">
    <location>
        <begin position="808"/>
        <end position="852"/>
    </location>
</feature>
<dbReference type="AlphaFoldDB" id="A0A0A2UZE4"/>
<evidence type="ECO:0000313" key="2">
    <source>
        <dbReference type="EMBL" id="KGQ00956.1"/>
    </source>
</evidence>
<dbReference type="OMA" id="SHTDRHQ"/>
<protein>
    <recommendedName>
        <fullName evidence="4">CRIB domain-containing protein</fullName>
    </recommendedName>
</protein>
<feature type="compositionally biased region" description="Polar residues" evidence="1">
    <location>
        <begin position="315"/>
        <end position="331"/>
    </location>
</feature>
<name>A0A0A2UZE4_PARBA</name>